<sequence>MSAESPARRADDRLSRWVCFRLDAQLYGLPILDVQEVLCQFEIEPVPGAPAAVLGVINLRGTVITVLDPRRLLALPTSCPGADACIVIVDHGEESLGLLVDRVTDVRKLVDAAIKPAPKVGVDAGEGCVHGIYVRDGELLTLLDTASLLTTSAARVA</sequence>
<accession>A0ABV2ABG4</accession>
<evidence type="ECO:0000313" key="2">
    <source>
        <dbReference type="EMBL" id="MES0874582.1"/>
    </source>
</evidence>
<evidence type="ECO:0000313" key="3">
    <source>
        <dbReference type="Proteomes" id="UP001465331"/>
    </source>
</evidence>
<protein>
    <submittedName>
        <fullName evidence="2">Chemotaxis protein CheW</fullName>
    </submittedName>
</protein>
<dbReference type="InterPro" id="IPR039315">
    <property type="entry name" value="CheW"/>
</dbReference>
<evidence type="ECO:0000259" key="1">
    <source>
        <dbReference type="PROSITE" id="PS50851"/>
    </source>
</evidence>
<dbReference type="InterPro" id="IPR036061">
    <property type="entry name" value="CheW-like_dom_sf"/>
</dbReference>
<organism evidence="2 3">
    <name type="scientific">Sinimarinibacterium thermocellulolyticum</name>
    <dbReference type="NCBI Taxonomy" id="3170016"/>
    <lineage>
        <taxon>Bacteria</taxon>
        <taxon>Pseudomonadati</taxon>
        <taxon>Pseudomonadota</taxon>
        <taxon>Gammaproteobacteria</taxon>
        <taxon>Nevskiales</taxon>
        <taxon>Nevskiaceae</taxon>
        <taxon>Sinimarinibacterium</taxon>
    </lineage>
</organism>
<dbReference type="PANTHER" id="PTHR22617">
    <property type="entry name" value="CHEMOTAXIS SENSOR HISTIDINE KINASE-RELATED"/>
    <property type="match status" value="1"/>
</dbReference>
<keyword evidence="3" id="KW-1185">Reference proteome</keyword>
<gene>
    <name evidence="2" type="ORF">ABSH63_11275</name>
</gene>
<dbReference type="Gene3D" id="2.40.50.180">
    <property type="entry name" value="CheA-289, Domain 4"/>
    <property type="match status" value="1"/>
</dbReference>
<comment type="caution">
    <text evidence="2">The sequence shown here is derived from an EMBL/GenBank/DDBJ whole genome shotgun (WGS) entry which is preliminary data.</text>
</comment>
<dbReference type="PANTHER" id="PTHR22617:SF23">
    <property type="entry name" value="CHEMOTAXIS PROTEIN CHEW"/>
    <property type="match status" value="1"/>
</dbReference>
<dbReference type="Gene3D" id="2.30.30.40">
    <property type="entry name" value="SH3 Domains"/>
    <property type="match status" value="1"/>
</dbReference>
<dbReference type="RefSeq" id="WP_352889827.1">
    <property type="nucleotide sequence ID" value="NZ_JBEPIJ010000012.1"/>
</dbReference>
<proteinExistence type="predicted"/>
<reference evidence="2 3" key="1">
    <citation type="submission" date="2024-06" db="EMBL/GenBank/DDBJ databases">
        <authorList>
            <person name="Li Z."/>
            <person name="Jiang Y."/>
        </authorList>
    </citation>
    <scope>NUCLEOTIDE SEQUENCE [LARGE SCALE GENOMIC DNA]</scope>
    <source>
        <strain evidence="2 3">HSW-8</strain>
    </source>
</reference>
<name>A0ABV2ABG4_9GAMM</name>
<dbReference type="SMART" id="SM00260">
    <property type="entry name" value="CheW"/>
    <property type="match status" value="1"/>
</dbReference>
<dbReference type="Pfam" id="PF01584">
    <property type="entry name" value="CheW"/>
    <property type="match status" value="1"/>
</dbReference>
<dbReference type="SUPFAM" id="SSF50341">
    <property type="entry name" value="CheW-like"/>
    <property type="match status" value="1"/>
</dbReference>
<dbReference type="EMBL" id="JBEPIJ010000012">
    <property type="protein sequence ID" value="MES0874582.1"/>
    <property type="molecule type" value="Genomic_DNA"/>
</dbReference>
<dbReference type="InterPro" id="IPR002545">
    <property type="entry name" value="CheW-lke_dom"/>
</dbReference>
<dbReference type="PROSITE" id="PS50851">
    <property type="entry name" value="CHEW"/>
    <property type="match status" value="1"/>
</dbReference>
<dbReference type="Proteomes" id="UP001465331">
    <property type="component" value="Unassembled WGS sequence"/>
</dbReference>
<feature type="domain" description="CheW-like" evidence="1">
    <location>
        <begin position="14"/>
        <end position="154"/>
    </location>
</feature>